<feature type="compositionally biased region" description="Polar residues" evidence="1">
    <location>
        <begin position="153"/>
        <end position="164"/>
    </location>
</feature>
<evidence type="ECO:0000313" key="2">
    <source>
        <dbReference type="EMBL" id="VEL41559.1"/>
    </source>
</evidence>
<dbReference type="Proteomes" id="UP000784294">
    <property type="component" value="Unassembled WGS sequence"/>
</dbReference>
<keyword evidence="3" id="KW-1185">Reference proteome</keyword>
<evidence type="ECO:0000313" key="3">
    <source>
        <dbReference type="Proteomes" id="UP000784294"/>
    </source>
</evidence>
<evidence type="ECO:0000256" key="1">
    <source>
        <dbReference type="SAM" id="MobiDB-lite"/>
    </source>
</evidence>
<proteinExistence type="predicted"/>
<protein>
    <submittedName>
        <fullName evidence="2">Uncharacterized protein</fullName>
    </submittedName>
</protein>
<gene>
    <name evidence="2" type="ORF">PXEA_LOCUS34999</name>
</gene>
<dbReference type="AlphaFoldDB" id="A0A448XPC8"/>
<organism evidence="2 3">
    <name type="scientific">Protopolystoma xenopodis</name>
    <dbReference type="NCBI Taxonomy" id="117903"/>
    <lineage>
        <taxon>Eukaryota</taxon>
        <taxon>Metazoa</taxon>
        <taxon>Spiralia</taxon>
        <taxon>Lophotrochozoa</taxon>
        <taxon>Platyhelminthes</taxon>
        <taxon>Monogenea</taxon>
        <taxon>Polyopisthocotylea</taxon>
        <taxon>Polystomatidea</taxon>
        <taxon>Polystomatidae</taxon>
        <taxon>Protopolystoma</taxon>
    </lineage>
</organism>
<dbReference type="EMBL" id="CAAALY010269913">
    <property type="protein sequence ID" value="VEL41559.1"/>
    <property type="molecule type" value="Genomic_DNA"/>
</dbReference>
<accession>A0A448XPC8</accession>
<name>A0A448XPC8_9PLAT</name>
<sequence>MVFTIKIIHSRGQDLFFPLSYFDHTSNRGQFIRPTSNYPASANADSQLTPDVEPVSSILSFRPSCQGLTIHTWLCLDAQGYQDGTDATMASSILRSFGQPTGLAGRGVHALMNPISLSGLSASTASLATRRQDGSEFSTGLIDAGSTGDRDLSPSNKAILTTGSSNGDRRRMCLLRMLSAAGNGIELNPISLAAV</sequence>
<feature type="region of interest" description="Disordered" evidence="1">
    <location>
        <begin position="145"/>
        <end position="164"/>
    </location>
</feature>
<comment type="caution">
    <text evidence="2">The sequence shown here is derived from an EMBL/GenBank/DDBJ whole genome shotgun (WGS) entry which is preliminary data.</text>
</comment>
<reference evidence="2" key="1">
    <citation type="submission" date="2018-11" db="EMBL/GenBank/DDBJ databases">
        <authorList>
            <consortium name="Pathogen Informatics"/>
        </authorList>
    </citation>
    <scope>NUCLEOTIDE SEQUENCE</scope>
</reference>